<protein>
    <submittedName>
        <fullName evidence="1">Uncharacterized protein</fullName>
    </submittedName>
</protein>
<evidence type="ECO:0000313" key="1">
    <source>
        <dbReference type="EMBL" id="BAE18753.1"/>
    </source>
</evidence>
<proteinExistence type="predicted"/>
<dbReference type="HOGENOM" id="CLU_175620_3_0_9"/>
<dbReference type="KEGG" id="ssp:SSP1608"/>
<gene>
    <name evidence="1" type="ordered locus">SSP1608</name>
</gene>
<organism evidence="1 2">
    <name type="scientific">Staphylococcus saprophyticus subsp. saprophyticus (strain ATCC 15305 / DSM 20229 / NCIMB 8711 / NCTC 7292 / S-41)</name>
    <dbReference type="NCBI Taxonomy" id="342451"/>
    <lineage>
        <taxon>Bacteria</taxon>
        <taxon>Bacillati</taxon>
        <taxon>Bacillota</taxon>
        <taxon>Bacilli</taxon>
        <taxon>Bacillales</taxon>
        <taxon>Staphylococcaceae</taxon>
        <taxon>Staphylococcus</taxon>
    </lineage>
</organism>
<keyword evidence="2" id="KW-1185">Reference proteome</keyword>
<reference evidence="1 2" key="1">
    <citation type="journal article" date="2005" name="Proc. Natl. Acad. Sci. U.S.A.">
        <title>Whole genome sequence of Staphylococcus saprophyticus reveals the pathogenesis of uncomplicated urinary tract infection.</title>
        <authorList>
            <person name="Kuroda M."/>
            <person name="Yamashita A."/>
            <person name="Hirakawa H."/>
            <person name="Kumano M."/>
            <person name="Morikawa K."/>
            <person name="Higashide M."/>
            <person name="Maruyama A."/>
            <person name="Inose Y."/>
            <person name="Matoba K."/>
            <person name="Toh H."/>
            <person name="Kuhara S."/>
            <person name="Hattori M."/>
            <person name="Ohta T."/>
        </authorList>
    </citation>
    <scope>NUCLEOTIDE SEQUENCE [LARGE SCALE GENOMIC DNA]</scope>
    <source>
        <strain evidence="2">ATCC 15305 / DSM 20229 / NCIMB 8711 / NCTC 7292 / S-41</strain>
    </source>
</reference>
<dbReference type="eggNOG" id="ENOG50305DG">
    <property type="taxonomic scope" value="Bacteria"/>
</dbReference>
<dbReference type="GeneID" id="94363069"/>
<dbReference type="RefSeq" id="WP_011303345.1">
    <property type="nucleotide sequence ID" value="NC_007350.1"/>
</dbReference>
<sequence>MSEYKQVIKKLIESEITGYQIYKNTLINQAIISTLRNGKRDLDNLSLKNAEKLYQYGKAHLSE</sequence>
<name>Q49WU7_STAS1</name>
<dbReference type="PATRIC" id="fig|342451.11.peg.1608"/>
<evidence type="ECO:0000313" key="2">
    <source>
        <dbReference type="Proteomes" id="UP000006371"/>
    </source>
</evidence>
<dbReference type="AlphaFoldDB" id="Q49WU7"/>
<accession>Q49WU7</accession>
<dbReference type="EMBL" id="AP008934">
    <property type="protein sequence ID" value="BAE18753.1"/>
    <property type="molecule type" value="Genomic_DNA"/>
</dbReference>
<dbReference type="Proteomes" id="UP000006371">
    <property type="component" value="Chromosome"/>
</dbReference>